<dbReference type="InterPro" id="IPR011006">
    <property type="entry name" value="CheY-like_superfamily"/>
</dbReference>
<dbReference type="CDD" id="cd00009">
    <property type="entry name" value="AAA"/>
    <property type="match status" value="1"/>
</dbReference>
<protein>
    <submittedName>
        <fullName evidence="10">PAS domain S-box-containing protein</fullName>
    </submittedName>
</protein>
<keyword evidence="11" id="KW-1185">Reference proteome</keyword>
<feature type="domain" description="Sigma-54 factor interaction" evidence="7">
    <location>
        <begin position="260"/>
        <end position="488"/>
    </location>
</feature>
<dbReference type="InterPro" id="IPR002197">
    <property type="entry name" value="HTH_Fis"/>
</dbReference>
<dbReference type="SMART" id="SM00091">
    <property type="entry name" value="PAS"/>
    <property type="match status" value="1"/>
</dbReference>
<dbReference type="InterPro" id="IPR035965">
    <property type="entry name" value="PAS-like_dom_sf"/>
</dbReference>
<evidence type="ECO:0000259" key="9">
    <source>
        <dbReference type="PROSITE" id="PS50112"/>
    </source>
</evidence>
<evidence type="ECO:0000259" key="7">
    <source>
        <dbReference type="PROSITE" id="PS50045"/>
    </source>
</evidence>
<evidence type="ECO:0000256" key="2">
    <source>
        <dbReference type="ARBA" id="ARBA00022840"/>
    </source>
</evidence>
<evidence type="ECO:0000313" key="10">
    <source>
        <dbReference type="EMBL" id="SHJ35652.1"/>
    </source>
</evidence>
<dbReference type="SUPFAM" id="SSF46689">
    <property type="entry name" value="Homeodomain-like"/>
    <property type="match status" value="1"/>
</dbReference>
<dbReference type="Gene3D" id="1.10.10.60">
    <property type="entry name" value="Homeodomain-like"/>
    <property type="match status" value="1"/>
</dbReference>
<keyword evidence="3" id="KW-0805">Transcription regulation</keyword>
<evidence type="ECO:0000256" key="6">
    <source>
        <dbReference type="PROSITE-ProRule" id="PRU00169"/>
    </source>
</evidence>
<dbReference type="PROSITE" id="PS50110">
    <property type="entry name" value="RESPONSE_REGULATORY"/>
    <property type="match status" value="1"/>
</dbReference>
<dbReference type="SUPFAM" id="SSF52540">
    <property type="entry name" value="P-loop containing nucleoside triphosphate hydrolases"/>
    <property type="match status" value="1"/>
</dbReference>
<dbReference type="STRING" id="1122189.SAMN02745165_02172"/>
<dbReference type="Pfam" id="PF08448">
    <property type="entry name" value="PAS_4"/>
    <property type="match status" value="1"/>
</dbReference>
<name>A0A1M6IMJ2_MALRU</name>
<dbReference type="Pfam" id="PF00072">
    <property type="entry name" value="Response_reg"/>
    <property type="match status" value="1"/>
</dbReference>
<feature type="domain" description="PAS" evidence="9">
    <location>
        <begin position="130"/>
        <end position="172"/>
    </location>
</feature>
<dbReference type="InterPro" id="IPR003593">
    <property type="entry name" value="AAA+_ATPase"/>
</dbReference>
<dbReference type="Proteomes" id="UP000184171">
    <property type="component" value="Unassembled WGS sequence"/>
</dbReference>
<feature type="domain" description="Response regulatory" evidence="8">
    <location>
        <begin position="4"/>
        <end position="118"/>
    </location>
</feature>
<evidence type="ECO:0000256" key="3">
    <source>
        <dbReference type="ARBA" id="ARBA00023015"/>
    </source>
</evidence>
<dbReference type="GO" id="GO:0005524">
    <property type="term" value="F:ATP binding"/>
    <property type="evidence" value="ECO:0007669"/>
    <property type="project" value="UniProtKB-KW"/>
</dbReference>
<accession>A0A1M6IMJ2</accession>
<dbReference type="PROSITE" id="PS50112">
    <property type="entry name" value="PAS"/>
    <property type="match status" value="1"/>
</dbReference>
<dbReference type="InterPro" id="IPR013656">
    <property type="entry name" value="PAS_4"/>
</dbReference>
<dbReference type="InterPro" id="IPR002078">
    <property type="entry name" value="Sigma_54_int"/>
</dbReference>
<keyword evidence="5" id="KW-0804">Transcription</keyword>
<dbReference type="InterPro" id="IPR025943">
    <property type="entry name" value="Sigma_54_int_dom_ATP-bd_2"/>
</dbReference>
<sequence length="561" mass="61581">MSPQVLVVDDETTSRNIFSSFLKKDGCQVINASTFDEALAFIDEHSFDLILSDILLDGKNGIELLEYVKKAQPSCPVIMVTGSPSVHSATEAVRLGAYDYLSKPVHGQELTRVSRRALKYKQLADEQQETKANLEAIFRSVQDAIITVDSQFKVLAINDAAQTLCGITKETLGKNLSAHQLCAQKCFDTIAETIAEKHPTSVEHIHCDCKGKRDQVVSLHCSPLYNAKGACYGAVLVVRDNTRLYTLEQSLQGAQSFHKIVGSSPKMQEIYGLIERLADAPTTVLVTGESGTGKELIAAAIHEAGHRKGPLVTVNCAALSENLLESELFGHVKGAFTGAVTDKVGRFVAADGGTIFLDEIGDISAQMQTRLLRVLQEKVVERVGDIKGIPVDVRVVAATNRNLKKRIESGEFREDLFFRLNVVNIDLPPLRNRKTDIPALVDHLIDKLNIRLNRNIQDVSEEVLGILMAYDWPGNIRELEHCIEHAFILCRGTRVEASHLPAELTLVSHEKIPSASSSVDAEAIRSALSKTGGNKAKAARLLGISRRTIYRKIDEFGIDDI</sequence>
<dbReference type="SUPFAM" id="SSF55785">
    <property type="entry name" value="PYP-like sensor domain (PAS domain)"/>
    <property type="match status" value="1"/>
</dbReference>
<keyword evidence="2" id="KW-0067">ATP-binding</keyword>
<dbReference type="Pfam" id="PF00158">
    <property type="entry name" value="Sigma54_activat"/>
    <property type="match status" value="1"/>
</dbReference>
<dbReference type="Pfam" id="PF25601">
    <property type="entry name" value="AAA_lid_14"/>
    <property type="match status" value="1"/>
</dbReference>
<gene>
    <name evidence="10" type="ORF">SAMN02745165_02172</name>
</gene>
<dbReference type="GO" id="GO:0006355">
    <property type="term" value="P:regulation of DNA-templated transcription"/>
    <property type="evidence" value="ECO:0007669"/>
    <property type="project" value="InterPro"/>
</dbReference>
<dbReference type="InterPro" id="IPR027417">
    <property type="entry name" value="P-loop_NTPase"/>
</dbReference>
<dbReference type="PRINTS" id="PR01590">
    <property type="entry name" value="HTHFIS"/>
</dbReference>
<dbReference type="PANTHER" id="PTHR32071">
    <property type="entry name" value="TRANSCRIPTIONAL REGULATORY PROTEIN"/>
    <property type="match status" value="1"/>
</dbReference>
<dbReference type="SMART" id="SM00382">
    <property type="entry name" value="AAA"/>
    <property type="match status" value="1"/>
</dbReference>
<dbReference type="Gene3D" id="3.40.50.300">
    <property type="entry name" value="P-loop containing nucleotide triphosphate hydrolases"/>
    <property type="match status" value="1"/>
</dbReference>
<dbReference type="GO" id="GO:0043565">
    <property type="term" value="F:sequence-specific DNA binding"/>
    <property type="evidence" value="ECO:0007669"/>
    <property type="project" value="InterPro"/>
</dbReference>
<dbReference type="GO" id="GO:0000160">
    <property type="term" value="P:phosphorelay signal transduction system"/>
    <property type="evidence" value="ECO:0007669"/>
    <property type="project" value="InterPro"/>
</dbReference>
<dbReference type="AlphaFoldDB" id="A0A1M6IMJ2"/>
<dbReference type="Pfam" id="PF02954">
    <property type="entry name" value="HTH_8"/>
    <property type="match status" value="1"/>
</dbReference>
<dbReference type="PANTHER" id="PTHR32071:SF113">
    <property type="entry name" value="ALGINATE BIOSYNTHESIS TRANSCRIPTIONAL REGULATORY PROTEIN ALGB"/>
    <property type="match status" value="1"/>
</dbReference>
<organism evidence="10 11">
    <name type="scientific">Malonomonas rubra DSM 5091</name>
    <dbReference type="NCBI Taxonomy" id="1122189"/>
    <lineage>
        <taxon>Bacteria</taxon>
        <taxon>Pseudomonadati</taxon>
        <taxon>Thermodesulfobacteriota</taxon>
        <taxon>Desulfuromonadia</taxon>
        <taxon>Desulfuromonadales</taxon>
        <taxon>Geopsychrobacteraceae</taxon>
        <taxon>Malonomonas</taxon>
    </lineage>
</organism>
<feature type="modified residue" description="4-aspartylphosphate" evidence="6">
    <location>
        <position position="53"/>
    </location>
</feature>
<proteinExistence type="predicted"/>
<dbReference type="FunFam" id="3.40.50.300:FF:000006">
    <property type="entry name" value="DNA-binding transcriptional regulator NtrC"/>
    <property type="match status" value="1"/>
</dbReference>
<evidence type="ECO:0000313" key="11">
    <source>
        <dbReference type="Proteomes" id="UP000184171"/>
    </source>
</evidence>
<evidence type="ECO:0000259" key="8">
    <source>
        <dbReference type="PROSITE" id="PS50110"/>
    </source>
</evidence>
<dbReference type="OrthoDB" id="9814761at2"/>
<dbReference type="NCBIfam" id="TIGR00229">
    <property type="entry name" value="sensory_box"/>
    <property type="match status" value="1"/>
</dbReference>
<dbReference type="SMART" id="SM00448">
    <property type="entry name" value="REC"/>
    <property type="match status" value="1"/>
</dbReference>
<dbReference type="Gene3D" id="3.40.50.2300">
    <property type="match status" value="1"/>
</dbReference>
<dbReference type="Gene3D" id="3.30.450.20">
    <property type="entry name" value="PAS domain"/>
    <property type="match status" value="1"/>
</dbReference>
<dbReference type="EMBL" id="FQZT01000007">
    <property type="protein sequence ID" value="SHJ35652.1"/>
    <property type="molecule type" value="Genomic_DNA"/>
</dbReference>
<keyword evidence="6" id="KW-0597">Phosphoprotein</keyword>
<dbReference type="PROSITE" id="PS50045">
    <property type="entry name" value="SIGMA54_INTERACT_4"/>
    <property type="match status" value="1"/>
</dbReference>
<evidence type="ECO:0000256" key="5">
    <source>
        <dbReference type="ARBA" id="ARBA00023163"/>
    </source>
</evidence>
<reference evidence="10 11" key="1">
    <citation type="submission" date="2016-11" db="EMBL/GenBank/DDBJ databases">
        <authorList>
            <person name="Jaros S."/>
            <person name="Januszkiewicz K."/>
            <person name="Wedrychowicz H."/>
        </authorList>
    </citation>
    <scope>NUCLEOTIDE SEQUENCE [LARGE SCALE GENOMIC DNA]</scope>
    <source>
        <strain evidence="10 11">DSM 5091</strain>
    </source>
</reference>
<dbReference type="InterPro" id="IPR058031">
    <property type="entry name" value="AAA_lid_NorR"/>
</dbReference>
<dbReference type="PROSITE" id="PS00675">
    <property type="entry name" value="SIGMA54_INTERACT_1"/>
    <property type="match status" value="1"/>
</dbReference>
<keyword evidence="1" id="KW-0547">Nucleotide-binding</keyword>
<dbReference type="InterPro" id="IPR025944">
    <property type="entry name" value="Sigma_54_int_dom_CS"/>
</dbReference>
<dbReference type="RefSeq" id="WP_072908749.1">
    <property type="nucleotide sequence ID" value="NZ_FQZT01000007.1"/>
</dbReference>
<dbReference type="SUPFAM" id="SSF52172">
    <property type="entry name" value="CheY-like"/>
    <property type="match status" value="1"/>
</dbReference>
<dbReference type="PROSITE" id="PS00688">
    <property type="entry name" value="SIGMA54_INTERACT_3"/>
    <property type="match status" value="1"/>
</dbReference>
<dbReference type="PROSITE" id="PS00676">
    <property type="entry name" value="SIGMA54_INTERACT_2"/>
    <property type="match status" value="1"/>
</dbReference>
<dbReference type="InterPro" id="IPR025662">
    <property type="entry name" value="Sigma_54_int_dom_ATP-bd_1"/>
</dbReference>
<evidence type="ECO:0000256" key="4">
    <source>
        <dbReference type="ARBA" id="ARBA00023125"/>
    </source>
</evidence>
<dbReference type="InterPro" id="IPR001789">
    <property type="entry name" value="Sig_transdc_resp-reg_receiver"/>
</dbReference>
<dbReference type="InterPro" id="IPR009057">
    <property type="entry name" value="Homeodomain-like_sf"/>
</dbReference>
<dbReference type="InterPro" id="IPR000014">
    <property type="entry name" value="PAS"/>
</dbReference>
<evidence type="ECO:0000256" key="1">
    <source>
        <dbReference type="ARBA" id="ARBA00022741"/>
    </source>
</evidence>
<dbReference type="Gene3D" id="1.10.8.60">
    <property type="match status" value="1"/>
</dbReference>
<keyword evidence="4" id="KW-0238">DNA-binding</keyword>